<accession>A0ABR1PKX1</accession>
<keyword evidence="9" id="KW-0999">Mitochondrion inner membrane</keyword>
<keyword evidence="9" id="KW-0653">Protein transport</keyword>
<evidence type="ECO:0000256" key="2">
    <source>
        <dbReference type="ARBA" id="ARBA00010867"/>
    </source>
</evidence>
<keyword evidence="9" id="KW-0813">Transport</keyword>
<protein>
    <recommendedName>
        <fullName evidence="3 9">Mitochondrial import inner membrane translocase subunit Tim21</fullName>
    </recommendedName>
</protein>
<sequence>MKTIATASILRPAAVISSSCHPALLPLAARRNYATPGGSSSTSKRRSVTPFNDDGHVPWTQLSGAEKTARAAQQSFNFGFILVGVGLTGVVGYFLFTDVFSTESKTTYFNRAVDRVRKDHRCLELLGEGKKIRAHGEETHNRWARSRPIASTERTDPQGNHHLLMHFYSLNLSLMIEKLEGPLNKGSAHIHLIRYAGHSEHEYKYFYVDIRGQQRIYLENSDAKSREDGGSKGTKLFGIKWS</sequence>
<dbReference type="PANTHER" id="PTHR13032:SF6">
    <property type="entry name" value="MITOCHONDRIAL IMPORT INNER MEMBRANE TRANSLOCASE SUBUNIT TIM21"/>
    <property type="match status" value="1"/>
</dbReference>
<feature type="transmembrane region" description="Helical" evidence="9">
    <location>
        <begin position="76"/>
        <end position="96"/>
    </location>
</feature>
<keyword evidence="4 9" id="KW-0812">Transmembrane</keyword>
<keyword evidence="9" id="KW-0811">Translocation</keyword>
<organism evidence="10 11">
    <name type="scientific">Diaporthe eres</name>
    <name type="common">Phomopsis oblonga</name>
    <dbReference type="NCBI Taxonomy" id="83184"/>
    <lineage>
        <taxon>Eukaryota</taxon>
        <taxon>Fungi</taxon>
        <taxon>Dikarya</taxon>
        <taxon>Ascomycota</taxon>
        <taxon>Pezizomycotina</taxon>
        <taxon>Sordariomycetes</taxon>
        <taxon>Sordariomycetidae</taxon>
        <taxon>Diaporthales</taxon>
        <taxon>Diaporthaceae</taxon>
        <taxon>Diaporthe</taxon>
        <taxon>Diaporthe eres species complex</taxon>
    </lineage>
</organism>
<comment type="caution">
    <text evidence="10">The sequence shown here is derived from an EMBL/GenBank/DDBJ whole genome shotgun (WGS) entry which is preliminary data.</text>
</comment>
<comment type="function">
    <text evidence="9">Essential component of the TIM23 complex, a complex that mediates the translocation of transit peptide-containing proteins across the mitochondrial inner membrane.</text>
</comment>
<keyword evidence="7 9" id="KW-0496">Mitochondrion</keyword>
<keyword evidence="11" id="KW-1185">Reference proteome</keyword>
<evidence type="ECO:0000256" key="7">
    <source>
        <dbReference type="ARBA" id="ARBA00023128"/>
    </source>
</evidence>
<dbReference type="Proteomes" id="UP001430848">
    <property type="component" value="Unassembled WGS sequence"/>
</dbReference>
<comment type="subcellular location">
    <subcellularLocation>
        <location evidence="9">Mitochondrion inner membrane</location>
        <topology evidence="9">Single-pass membrane protein</topology>
    </subcellularLocation>
    <subcellularLocation>
        <location evidence="1">Mitochondrion membrane</location>
        <topology evidence="1">Single-pass membrane protein</topology>
    </subcellularLocation>
</comment>
<evidence type="ECO:0000256" key="4">
    <source>
        <dbReference type="ARBA" id="ARBA00022692"/>
    </source>
</evidence>
<dbReference type="EMBL" id="JAKNSF020000005">
    <property type="protein sequence ID" value="KAK7738867.1"/>
    <property type="molecule type" value="Genomic_DNA"/>
</dbReference>
<evidence type="ECO:0000256" key="3">
    <source>
        <dbReference type="ARBA" id="ARBA00020726"/>
    </source>
</evidence>
<name>A0ABR1PKX1_DIAER</name>
<evidence type="ECO:0000256" key="6">
    <source>
        <dbReference type="ARBA" id="ARBA00022989"/>
    </source>
</evidence>
<evidence type="ECO:0000313" key="10">
    <source>
        <dbReference type="EMBL" id="KAK7738867.1"/>
    </source>
</evidence>
<proteinExistence type="inferred from homology"/>
<dbReference type="Gene3D" id="3.10.450.320">
    <property type="entry name" value="Mitochondrial import inner membrane translocase subunit Tim21"/>
    <property type="match status" value="1"/>
</dbReference>
<evidence type="ECO:0000256" key="5">
    <source>
        <dbReference type="ARBA" id="ARBA00022946"/>
    </source>
</evidence>
<dbReference type="InterPro" id="IPR013261">
    <property type="entry name" value="Tim21"/>
</dbReference>
<reference evidence="10 11" key="1">
    <citation type="submission" date="2024-02" db="EMBL/GenBank/DDBJ databases">
        <title>De novo assembly and annotation of 12 fungi associated with fruit tree decline syndrome in Ontario, Canada.</title>
        <authorList>
            <person name="Sulman M."/>
            <person name="Ellouze W."/>
            <person name="Ilyukhin E."/>
        </authorList>
    </citation>
    <scope>NUCLEOTIDE SEQUENCE [LARGE SCALE GENOMIC DNA]</scope>
    <source>
        <strain evidence="10 11">M169</strain>
    </source>
</reference>
<dbReference type="PANTHER" id="PTHR13032">
    <property type="entry name" value="MITOCHONDRIAL IMPORT INNER MEMBRANE TRANSLOCASE SUBUNIT TIM21"/>
    <property type="match status" value="1"/>
</dbReference>
<keyword evidence="6 9" id="KW-1133">Transmembrane helix</keyword>
<dbReference type="Pfam" id="PF08294">
    <property type="entry name" value="TIM21"/>
    <property type="match status" value="1"/>
</dbReference>
<evidence type="ECO:0000256" key="1">
    <source>
        <dbReference type="ARBA" id="ARBA00004304"/>
    </source>
</evidence>
<keyword evidence="8 9" id="KW-0472">Membrane</keyword>
<comment type="similarity">
    <text evidence="2 9">Belongs to the TIM21 family.</text>
</comment>
<comment type="subunit">
    <text evidence="9">Component of the TIM23 complex.</text>
</comment>
<keyword evidence="5" id="KW-0809">Transit peptide</keyword>
<evidence type="ECO:0000256" key="9">
    <source>
        <dbReference type="RuleBase" id="RU367142"/>
    </source>
</evidence>
<gene>
    <name evidence="10" type="primary">TIM21</name>
    <name evidence="10" type="ORF">SLS63_002204</name>
</gene>
<evidence type="ECO:0000313" key="11">
    <source>
        <dbReference type="Proteomes" id="UP001430848"/>
    </source>
</evidence>
<evidence type="ECO:0000256" key="8">
    <source>
        <dbReference type="ARBA" id="ARBA00023136"/>
    </source>
</evidence>
<dbReference type="InterPro" id="IPR038552">
    <property type="entry name" value="Tim21_IMS_sf"/>
</dbReference>